<feature type="transmembrane region" description="Helical" evidence="1">
    <location>
        <begin position="118"/>
        <end position="135"/>
    </location>
</feature>
<evidence type="ECO:0000256" key="1">
    <source>
        <dbReference type="SAM" id="Phobius"/>
    </source>
</evidence>
<feature type="transmembrane region" description="Helical" evidence="1">
    <location>
        <begin position="161"/>
        <end position="185"/>
    </location>
</feature>
<accession>A0A7W9B8X8</accession>
<feature type="transmembrane region" description="Helical" evidence="1">
    <location>
        <begin position="30"/>
        <end position="49"/>
    </location>
</feature>
<gene>
    <name evidence="2" type="ORF">FHR21_003625</name>
</gene>
<feature type="transmembrane region" description="Helical" evidence="1">
    <location>
        <begin position="341"/>
        <end position="361"/>
    </location>
</feature>
<feature type="transmembrane region" description="Helical" evidence="1">
    <location>
        <begin position="87"/>
        <end position="106"/>
    </location>
</feature>
<dbReference type="InterPro" id="IPR025291">
    <property type="entry name" value="DUF4153"/>
</dbReference>
<proteinExistence type="predicted"/>
<name>A0A7W9B8X8_9SPHN</name>
<evidence type="ECO:0000313" key="2">
    <source>
        <dbReference type="EMBL" id="MBB5708246.1"/>
    </source>
</evidence>
<protein>
    <recommendedName>
        <fullName evidence="4">DUF4153 domain-containing protein</fullName>
    </recommendedName>
</protein>
<reference evidence="2 3" key="1">
    <citation type="submission" date="2020-08" db="EMBL/GenBank/DDBJ databases">
        <title>Genomic Encyclopedia of Type Strains, Phase IV (KMG-IV): sequencing the most valuable type-strain genomes for metagenomic binning, comparative biology and taxonomic classification.</title>
        <authorList>
            <person name="Goeker M."/>
        </authorList>
    </citation>
    <scope>NUCLEOTIDE SEQUENCE [LARGE SCALE GENOMIC DNA]</scope>
    <source>
        <strain evidence="2 3">DSM 27163</strain>
    </source>
</reference>
<feature type="transmembrane region" description="Helical" evidence="1">
    <location>
        <begin position="271"/>
        <end position="292"/>
    </location>
</feature>
<feature type="transmembrane region" description="Helical" evidence="1">
    <location>
        <begin position="381"/>
        <end position="400"/>
    </location>
</feature>
<feature type="transmembrane region" description="Helical" evidence="1">
    <location>
        <begin position="205"/>
        <end position="223"/>
    </location>
</feature>
<keyword evidence="1" id="KW-0472">Membrane</keyword>
<evidence type="ECO:0000313" key="3">
    <source>
        <dbReference type="Proteomes" id="UP000537161"/>
    </source>
</evidence>
<keyword evidence="1" id="KW-0812">Transmembrane</keyword>
<feature type="transmembrane region" description="Helical" evidence="1">
    <location>
        <begin position="61"/>
        <end position="80"/>
    </location>
</feature>
<dbReference type="AlphaFoldDB" id="A0A7W9B8X8"/>
<feature type="transmembrane region" description="Helical" evidence="1">
    <location>
        <begin position="304"/>
        <end position="329"/>
    </location>
</feature>
<dbReference type="RefSeq" id="WP_246427318.1">
    <property type="nucleotide sequence ID" value="NZ_JACIJH010000016.1"/>
</dbReference>
<dbReference type="Proteomes" id="UP000537161">
    <property type="component" value="Unassembled WGS sequence"/>
</dbReference>
<keyword evidence="3" id="KW-1185">Reference proteome</keyword>
<comment type="caution">
    <text evidence="2">The sequence shown here is derived from an EMBL/GenBank/DDBJ whole genome shotgun (WGS) entry which is preliminary data.</text>
</comment>
<dbReference type="Pfam" id="PF13687">
    <property type="entry name" value="DUF4153"/>
    <property type="match status" value="1"/>
</dbReference>
<organism evidence="2 3">
    <name type="scientific">Sphingopyxis panaciterrulae</name>
    <dbReference type="NCBI Taxonomy" id="462372"/>
    <lineage>
        <taxon>Bacteria</taxon>
        <taxon>Pseudomonadati</taxon>
        <taxon>Pseudomonadota</taxon>
        <taxon>Alphaproteobacteria</taxon>
        <taxon>Sphingomonadales</taxon>
        <taxon>Sphingomonadaceae</taxon>
        <taxon>Sphingopyxis</taxon>
    </lineage>
</organism>
<evidence type="ECO:0008006" key="4">
    <source>
        <dbReference type="Google" id="ProtNLM"/>
    </source>
</evidence>
<sequence length="592" mass="64107">MTDTPATPPAPESPRPVSARLDDMDAPWPLRPWVMAAICVVAGLIFHLLIDRPYDAPDVAWRDALAAFVAISAVVFVLGVELRRWHWAAGFALLWGAVMGLIVWHSAGYNLNGSPIEWPFWSGILAVLVATPLFQTRRDVAPDARFWRLWQMPYARLHSHAWTDAVIGAAGLAFVGVTFLLVTLIGEMFHLIGIELIRDLLRGEWFGWMLAGAAFGGSVGLLRERDRLVSTLQRLVMIVLAVLAPVLAAALLLFLLSLLGTGLQKLWDAGFSTAGLMLGVAAFAVLLANAVIGNGAEDRSANRVLRAAAAVLAVAVLPLAIIAAVSMGLRIGQYGWTPERIWGVIAVGVALAYGLAGLWAVAKERGAFDDRLRPLQQRLAIALMLLAAFLALPVLDFGTISTRDQLARLESGAVKVEKFDWAALAFDFGPSGRKALAELARSPRPERANLAKWALAAKNRWDLHDSGDGIDAKEAAFAAKMIRDRVRVLPADKALPDEVYALIDRRGACRTAMCVAYVLADDRVALVSQVSGIGFFAHNPKSGDWADDYRTTRPARQPGDSAADLATATVEVRPVTQRQFFVDGKPAGEPFE</sequence>
<dbReference type="EMBL" id="JACIJH010000016">
    <property type="protein sequence ID" value="MBB5708246.1"/>
    <property type="molecule type" value="Genomic_DNA"/>
</dbReference>
<keyword evidence="1" id="KW-1133">Transmembrane helix</keyword>
<feature type="transmembrane region" description="Helical" evidence="1">
    <location>
        <begin position="235"/>
        <end position="259"/>
    </location>
</feature>